<comment type="subunit">
    <text evidence="11">Homodimer.</text>
</comment>
<comment type="cofactor">
    <cofactor evidence="11">
        <name>Zn(2+)</name>
        <dbReference type="ChEBI" id="CHEBI:29105"/>
    </cofactor>
    <text evidence="11">Binds 1 zinc ion per subunit.</text>
</comment>
<comment type="similarity">
    <text evidence="1">Belongs to the peptidase S66 family.</text>
</comment>
<dbReference type="Pfam" id="PF17676">
    <property type="entry name" value="Peptidase_S66C"/>
    <property type="match status" value="1"/>
</dbReference>
<dbReference type="Gene3D" id="3.40.140.10">
    <property type="entry name" value="Cytidine Deaminase, domain 2"/>
    <property type="match status" value="1"/>
</dbReference>
<dbReference type="PANTHER" id="PTHR30237">
    <property type="entry name" value="MURAMOYLTETRAPEPTIDE CARBOXYPEPTIDASE"/>
    <property type="match status" value="1"/>
</dbReference>
<dbReference type="Gene3D" id="3.50.30.60">
    <property type="entry name" value="LD-carboxypeptidase A C-terminal domain-like"/>
    <property type="match status" value="1"/>
</dbReference>
<evidence type="ECO:0000256" key="11">
    <source>
        <dbReference type="HAMAP-Rule" id="MF_00972"/>
    </source>
</evidence>
<evidence type="ECO:0000256" key="4">
    <source>
        <dbReference type="ARBA" id="ARBA00022670"/>
    </source>
</evidence>
<dbReference type="RefSeq" id="WP_376814177.1">
    <property type="nucleotide sequence ID" value="NZ_JBHSDY010000010.1"/>
</dbReference>
<organism evidence="14 15">
    <name type="scientific">Castellaniella hirudinis</name>
    <dbReference type="NCBI Taxonomy" id="1144617"/>
    <lineage>
        <taxon>Bacteria</taxon>
        <taxon>Pseudomonadati</taxon>
        <taxon>Pseudomonadota</taxon>
        <taxon>Betaproteobacteria</taxon>
        <taxon>Burkholderiales</taxon>
        <taxon>Alcaligenaceae</taxon>
        <taxon>Castellaniella</taxon>
    </lineage>
</organism>
<dbReference type="SUPFAM" id="SSF53927">
    <property type="entry name" value="Cytidine deaminase-like"/>
    <property type="match status" value="1"/>
</dbReference>
<dbReference type="PANTHER" id="PTHR30237:SF2">
    <property type="entry name" value="MUREIN TETRAPEPTIDE CARBOXYPEPTIDASE"/>
    <property type="match status" value="1"/>
</dbReference>
<keyword evidence="9 11" id="KW-0862">Zinc</keyword>
<dbReference type="PROSITE" id="PS00903">
    <property type="entry name" value="CYT_DCMP_DEAMINASES_1"/>
    <property type="match status" value="1"/>
</dbReference>
<comment type="catalytic activity">
    <reaction evidence="10 11">
        <text>adenosine(34) in tRNA + H2O + H(+) = inosine(34) in tRNA + NH4(+)</text>
        <dbReference type="Rhea" id="RHEA:43168"/>
        <dbReference type="Rhea" id="RHEA-COMP:10373"/>
        <dbReference type="Rhea" id="RHEA-COMP:10374"/>
        <dbReference type="ChEBI" id="CHEBI:15377"/>
        <dbReference type="ChEBI" id="CHEBI:15378"/>
        <dbReference type="ChEBI" id="CHEBI:28938"/>
        <dbReference type="ChEBI" id="CHEBI:74411"/>
        <dbReference type="ChEBI" id="CHEBI:82852"/>
        <dbReference type="EC" id="3.5.4.33"/>
    </reaction>
</comment>
<dbReference type="Pfam" id="PF02016">
    <property type="entry name" value="Peptidase_S66"/>
    <property type="match status" value="1"/>
</dbReference>
<proteinExistence type="inferred from homology"/>
<keyword evidence="5 11" id="KW-0819">tRNA processing</keyword>
<feature type="binding site" evidence="11">
    <location>
        <position position="87"/>
    </location>
    <ligand>
        <name>Zn(2+)</name>
        <dbReference type="ChEBI" id="CHEBI:29105"/>
        <note>catalytic</note>
    </ligand>
</feature>
<dbReference type="InterPro" id="IPR016192">
    <property type="entry name" value="APOBEC/CMP_deaminase_Zn-bd"/>
</dbReference>
<dbReference type="HAMAP" id="MF_00972">
    <property type="entry name" value="tRNA_aden_deaminase"/>
    <property type="match status" value="1"/>
</dbReference>
<evidence type="ECO:0000256" key="2">
    <source>
        <dbReference type="ARBA" id="ARBA00010669"/>
    </source>
</evidence>
<dbReference type="InterPro" id="IPR003507">
    <property type="entry name" value="S66_fam"/>
</dbReference>
<dbReference type="InterPro" id="IPR027478">
    <property type="entry name" value="LdcA_N"/>
</dbReference>
<dbReference type="CDD" id="cd01285">
    <property type="entry name" value="nucleoside_deaminase"/>
    <property type="match status" value="1"/>
</dbReference>
<feature type="binding site" evidence="11">
    <location>
        <position position="54"/>
    </location>
    <ligand>
        <name>Zn(2+)</name>
        <dbReference type="ChEBI" id="CHEBI:29105"/>
        <note>catalytic</note>
    </ligand>
</feature>
<evidence type="ECO:0000256" key="5">
    <source>
        <dbReference type="ARBA" id="ARBA00022694"/>
    </source>
</evidence>
<keyword evidence="7 11" id="KW-0378">Hydrolase</keyword>
<evidence type="ECO:0000259" key="13">
    <source>
        <dbReference type="PROSITE" id="PS51747"/>
    </source>
</evidence>
<evidence type="ECO:0000256" key="8">
    <source>
        <dbReference type="ARBA" id="ARBA00022825"/>
    </source>
</evidence>
<dbReference type="EMBL" id="JBHSDY010000010">
    <property type="protein sequence ID" value="MFC4299438.1"/>
    <property type="molecule type" value="Genomic_DNA"/>
</dbReference>
<dbReference type="PROSITE" id="PS51747">
    <property type="entry name" value="CYT_DCMP_DEAMINASES_2"/>
    <property type="match status" value="1"/>
</dbReference>
<dbReference type="Proteomes" id="UP001595756">
    <property type="component" value="Unassembled WGS sequence"/>
</dbReference>
<feature type="domain" description="CMP/dCMP-type deaminase" evidence="13">
    <location>
        <begin position="2"/>
        <end position="130"/>
    </location>
</feature>
<accession>A0ABV8S1W4</accession>
<keyword evidence="15" id="KW-1185">Reference proteome</keyword>
<dbReference type="SUPFAM" id="SSF141986">
    <property type="entry name" value="LD-carboxypeptidase A C-terminal domain-like"/>
    <property type="match status" value="1"/>
</dbReference>
<keyword evidence="3" id="KW-0121">Carboxypeptidase</keyword>
<keyword evidence="8" id="KW-0720">Serine protease</keyword>
<dbReference type="EC" id="3.5.4.33" evidence="11"/>
<name>A0ABV8S1W4_9BURK</name>
<feature type="binding site" evidence="11">
    <location>
        <position position="84"/>
    </location>
    <ligand>
        <name>Zn(2+)</name>
        <dbReference type="ChEBI" id="CHEBI:29105"/>
        <note>catalytic</note>
    </ligand>
</feature>
<comment type="similarity">
    <text evidence="2">Belongs to the cytidine and deoxycytidylate deaminase family. ADAT2 subfamily.</text>
</comment>
<dbReference type="NCBIfam" id="NF008113">
    <property type="entry name" value="PRK10860.1"/>
    <property type="match status" value="1"/>
</dbReference>
<keyword evidence="6 11" id="KW-0479">Metal-binding</keyword>
<feature type="compositionally biased region" description="Low complexity" evidence="12">
    <location>
        <begin position="154"/>
        <end position="184"/>
    </location>
</feature>
<dbReference type="Gene3D" id="3.40.50.10740">
    <property type="entry name" value="Class I glutamine amidotransferase-like"/>
    <property type="match status" value="1"/>
</dbReference>
<comment type="caution">
    <text evidence="14">The sequence shown here is derived from an EMBL/GenBank/DDBJ whole genome shotgun (WGS) entry which is preliminary data.</text>
</comment>
<evidence type="ECO:0000313" key="15">
    <source>
        <dbReference type="Proteomes" id="UP001595756"/>
    </source>
</evidence>
<reference evidence="15" key="1">
    <citation type="journal article" date="2019" name="Int. J. Syst. Evol. Microbiol.">
        <title>The Global Catalogue of Microorganisms (GCM) 10K type strain sequencing project: providing services to taxonomists for standard genome sequencing and annotation.</title>
        <authorList>
            <consortium name="The Broad Institute Genomics Platform"/>
            <consortium name="The Broad Institute Genome Sequencing Center for Infectious Disease"/>
            <person name="Wu L."/>
            <person name="Ma J."/>
        </authorList>
    </citation>
    <scope>NUCLEOTIDE SEQUENCE [LARGE SCALE GENOMIC DNA]</scope>
    <source>
        <strain evidence="15">CGMCC 1.19029</strain>
    </source>
</reference>
<dbReference type="InterPro" id="IPR027461">
    <property type="entry name" value="Carboxypeptidase_A_C_sf"/>
</dbReference>
<dbReference type="InterPro" id="IPR016193">
    <property type="entry name" value="Cytidine_deaminase-like"/>
</dbReference>
<keyword evidence="4" id="KW-0645">Protease</keyword>
<dbReference type="InterPro" id="IPR002125">
    <property type="entry name" value="CMP_dCMP_dom"/>
</dbReference>
<gene>
    <name evidence="11 14" type="primary">tadA</name>
    <name evidence="14" type="ORF">ACFO0J_15450</name>
</gene>
<protein>
    <recommendedName>
        <fullName evidence="11">tRNA-specific adenosine deaminase</fullName>
        <ecNumber evidence="11">3.5.4.33</ecNumber>
    </recommendedName>
</protein>
<evidence type="ECO:0000256" key="12">
    <source>
        <dbReference type="SAM" id="MobiDB-lite"/>
    </source>
</evidence>
<dbReference type="GO" id="GO:0052717">
    <property type="term" value="F:tRNA-specific adenosine-34 deaminase activity"/>
    <property type="evidence" value="ECO:0007669"/>
    <property type="project" value="UniProtKB-EC"/>
</dbReference>
<evidence type="ECO:0000256" key="3">
    <source>
        <dbReference type="ARBA" id="ARBA00022645"/>
    </source>
</evidence>
<sequence>MLDDDGAMALALDQARQAAALGEVPVGAVVLDAEGRLLATGHNRTILDRDPTAHAEVVALRAAARSLDNYRLSGARLYVTLEPCTMCLGAMFHARLADIVYGAPDPKTGACGGVIDLSDQPRLNHHARVRGGVQAQDCGDLLREFFRARRKAARAIPSSPSQDPSDMPKQKPAPAQPASRPAAAGEHTHLVCGDPDCGEHHVHEQPSGIYLISPSGAVADPAKLDLAMERLRAMGFRVAADRTALAVHERFAGTDKQRLASIQRALKQKHPVVMATRGGYGLSRLLPHIDWQAVADSGKTFIGQSDFTAFSLALLARTGAVSLAGPTAVFDFGGKKVDDLTQALFQETLSGELEILSFESPDADPVDARGILWGGNLAMVASLVGTPYLPDIQGGILFLEDVAEHPYRVERMLTQLWHAGVLAKQHAIVLGQFTDYRLAPHDGGYDMHSVVRWLRQTVRVPVVTGLPYGHVKVKATLPVGARVGIATEDGMAHLVLQEHTH</sequence>
<evidence type="ECO:0000256" key="9">
    <source>
        <dbReference type="ARBA" id="ARBA00022833"/>
    </source>
</evidence>
<evidence type="ECO:0000256" key="7">
    <source>
        <dbReference type="ARBA" id="ARBA00022801"/>
    </source>
</evidence>
<dbReference type="InterPro" id="IPR040921">
    <property type="entry name" value="Peptidase_S66C"/>
</dbReference>
<feature type="region of interest" description="Disordered" evidence="12">
    <location>
        <begin position="153"/>
        <end position="198"/>
    </location>
</feature>
<dbReference type="InterPro" id="IPR029062">
    <property type="entry name" value="Class_I_gatase-like"/>
</dbReference>
<dbReference type="InterPro" id="IPR040449">
    <property type="entry name" value="Peptidase_S66_N"/>
</dbReference>
<evidence type="ECO:0000256" key="1">
    <source>
        <dbReference type="ARBA" id="ARBA00010233"/>
    </source>
</evidence>
<dbReference type="InterPro" id="IPR028883">
    <property type="entry name" value="tRNA_aden_deaminase"/>
</dbReference>
<dbReference type="CDD" id="cd07025">
    <property type="entry name" value="Peptidase_S66"/>
    <property type="match status" value="1"/>
</dbReference>
<dbReference type="SUPFAM" id="SSF52317">
    <property type="entry name" value="Class I glutamine amidotransferase-like"/>
    <property type="match status" value="1"/>
</dbReference>
<evidence type="ECO:0000256" key="10">
    <source>
        <dbReference type="ARBA" id="ARBA00048045"/>
    </source>
</evidence>
<evidence type="ECO:0000256" key="6">
    <source>
        <dbReference type="ARBA" id="ARBA00022723"/>
    </source>
</evidence>
<comment type="function">
    <text evidence="11">Catalyzes the deamination of adenosine to inosine at the wobble position 34 of tRNA(Arg2).</text>
</comment>
<evidence type="ECO:0000313" key="14">
    <source>
        <dbReference type="EMBL" id="MFC4299438.1"/>
    </source>
</evidence>
<dbReference type="Pfam" id="PF00383">
    <property type="entry name" value="dCMP_cyt_deam_1"/>
    <property type="match status" value="1"/>
</dbReference>
<feature type="active site" description="Proton donor" evidence="11">
    <location>
        <position position="56"/>
    </location>
</feature>